<evidence type="ECO:0000256" key="2">
    <source>
        <dbReference type="ARBA" id="ARBA00022771"/>
    </source>
</evidence>
<sequence>MSSGDGLPISGDFSDGIVDVEDFVSANEGEEPVSYERFRQIFELVQSGNQAFRQGRFEEAINCYSKAIVMKPGDSIILSNRCAAYIRLSQFLKKRPPSTSEDSPLYGLDPTTHAELALKDAEKVLSLRSNSVKSYILQADALFLLENYELAHKTVISGLQLDPLSDHLQSLLLILDKTCKGLLGPGGRIKPERTDDFDCTLCLKLLYEPVTTPCGHSFCRSCLFQSMDRSNKCPLCRTVLFITPRTCATSVTLNNIIQKNFPEEFSERKSENDNLVKLGIDLMPLFVMDAVLPCQKMALNIFEPRYRLMVRRIMEGNHRMGMVTLDSTTGHIAEFACEVEITECEPLPDGRFYIEVEGRRRFRILQSWDQDGYRVAEVDWVQDVHPQEGTAERIDLQELTNNAAGFARMWLARAKEAAQQDHRRLAELVNVEAMMPSADNPERFSFWLTTLTRRRPSERLDLLRLKDTKERIGRGLIYLRQEEQGCRLQ</sequence>
<dbReference type="CDD" id="cd16514">
    <property type="entry name" value="RING-HC_LONFs_rpt2"/>
    <property type="match status" value="1"/>
</dbReference>
<dbReference type="SUPFAM" id="SSF48452">
    <property type="entry name" value="TPR-like"/>
    <property type="match status" value="1"/>
</dbReference>
<dbReference type="PROSITE" id="PS51787">
    <property type="entry name" value="LON_N"/>
    <property type="match status" value="1"/>
</dbReference>
<dbReference type="SUPFAM" id="SSF57850">
    <property type="entry name" value="RING/U-box"/>
    <property type="match status" value="1"/>
</dbReference>
<dbReference type="InterPro" id="IPR001841">
    <property type="entry name" value="Znf_RING"/>
</dbReference>
<dbReference type="PROSITE" id="PS50089">
    <property type="entry name" value="ZF_RING_2"/>
    <property type="match status" value="1"/>
</dbReference>
<dbReference type="InterPro" id="IPR015947">
    <property type="entry name" value="PUA-like_sf"/>
</dbReference>
<dbReference type="SMART" id="SM00184">
    <property type="entry name" value="RING"/>
    <property type="match status" value="1"/>
</dbReference>
<evidence type="ECO:0000256" key="3">
    <source>
        <dbReference type="ARBA" id="ARBA00022833"/>
    </source>
</evidence>
<dbReference type="GO" id="GO:0008270">
    <property type="term" value="F:zinc ion binding"/>
    <property type="evidence" value="ECO:0007669"/>
    <property type="project" value="UniProtKB-KW"/>
</dbReference>
<evidence type="ECO:0000256" key="4">
    <source>
        <dbReference type="PROSITE-ProRule" id="PRU00175"/>
    </source>
</evidence>
<keyword evidence="3" id="KW-0862">Zinc</keyword>
<dbReference type="AlphaFoldDB" id="A0AAW1GYQ3"/>
<dbReference type="Gene3D" id="1.25.40.10">
    <property type="entry name" value="Tetratricopeptide repeat domain"/>
    <property type="match status" value="1"/>
</dbReference>
<feature type="domain" description="Lon N-terminal" evidence="7">
    <location>
        <begin position="280"/>
        <end position="483"/>
    </location>
</feature>
<dbReference type="GO" id="GO:0061630">
    <property type="term" value="F:ubiquitin protein ligase activity"/>
    <property type="evidence" value="ECO:0007669"/>
    <property type="project" value="TreeGrafter"/>
</dbReference>
<name>A0AAW1GYQ3_SAPOF</name>
<dbReference type="SMART" id="SM00464">
    <property type="entry name" value="LON"/>
    <property type="match status" value="1"/>
</dbReference>
<accession>A0AAW1GYQ3</accession>
<keyword evidence="9" id="KW-1185">Reference proteome</keyword>
<proteinExistence type="predicted"/>
<dbReference type="PANTHER" id="PTHR23327">
    <property type="entry name" value="RING FINGER PROTEIN 127"/>
    <property type="match status" value="1"/>
</dbReference>
<dbReference type="GO" id="GO:0005737">
    <property type="term" value="C:cytoplasm"/>
    <property type="evidence" value="ECO:0007669"/>
    <property type="project" value="UniProtKB-ARBA"/>
</dbReference>
<evidence type="ECO:0000313" key="9">
    <source>
        <dbReference type="Proteomes" id="UP001443914"/>
    </source>
</evidence>
<evidence type="ECO:0000313" key="8">
    <source>
        <dbReference type="EMBL" id="KAK9669203.1"/>
    </source>
</evidence>
<dbReference type="EMBL" id="JBDFQZ010000013">
    <property type="protein sequence ID" value="KAK9669203.1"/>
    <property type="molecule type" value="Genomic_DNA"/>
</dbReference>
<evidence type="ECO:0000256" key="1">
    <source>
        <dbReference type="ARBA" id="ARBA00022723"/>
    </source>
</evidence>
<evidence type="ECO:0000256" key="5">
    <source>
        <dbReference type="PROSITE-ProRule" id="PRU00339"/>
    </source>
</evidence>
<keyword evidence="5" id="KW-0802">TPR repeat</keyword>
<dbReference type="Gene3D" id="2.30.130.40">
    <property type="entry name" value="LON domain-like"/>
    <property type="match status" value="1"/>
</dbReference>
<protein>
    <recommendedName>
        <fullName evidence="10">LON peptidase N-terminal domain and RING finger protein 1</fullName>
    </recommendedName>
</protein>
<gene>
    <name evidence="8" type="ORF">RND81_13G115400</name>
</gene>
<evidence type="ECO:0008006" key="10">
    <source>
        <dbReference type="Google" id="ProtNLM"/>
    </source>
</evidence>
<dbReference type="InterPro" id="IPR019734">
    <property type="entry name" value="TPR_rpt"/>
</dbReference>
<evidence type="ECO:0000259" key="6">
    <source>
        <dbReference type="PROSITE" id="PS50089"/>
    </source>
</evidence>
<dbReference type="InterPro" id="IPR003111">
    <property type="entry name" value="Lon_prtase_N"/>
</dbReference>
<dbReference type="PROSITE" id="PS50005">
    <property type="entry name" value="TPR"/>
    <property type="match status" value="1"/>
</dbReference>
<dbReference type="Pfam" id="PF02190">
    <property type="entry name" value="LON_substr_bdg"/>
    <property type="match status" value="1"/>
</dbReference>
<keyword evidence="1" id="KW-0479">Metal-binding</keyword>
<dbReference type="InterPro" id="IPR046336">
    <property type="entry name" value="Lon_prtase_N_sf"/>
</dbReference>
<reference evidence="8" key="1">
    <citation type="submission" date="2024-03" db="EMBL/GenBank/DDBJ databases">
        <title>WGS assembly of Saponaria officinalis var. Norfolk2.</title>
        <authorList>
            <person name="Jenkins J."/>
            <person name="Shu S."/>
            <person name="Grimwood J."/>
            <person name="Barry K."/>
            <person name="Goodstein D."/>
            <person name="Schmutz J."/>
            <person name="Leebens-Mack J."/>
            <person name="Osbourn A."/>
        </authorList>
    </citation>
    <scope>NUCLEOTIDE SEQUENCE [LARGE SCALE GENOMIC DNA]</scope>
    <source>
        <strain evidence="8">JIC</strain>
    </source>
</reference>
<dbReference type="SMART" id="SM00028">
    <property type="entry name" value="TPR"/>
    <property type="match status" value="2"/>
</dbReference>
<dbReference type="PANTHER" id="PTHR23327:SF42">
    <property type="entry name" value="LON PEPTIDASE N-TERMINAL DOMAIN AND RING FINGER PROTEIN C14F5.10C"/>
    <property type="match status" value="1"/>
</dbReference>
<dbReference type="InterPro" id="IPR017907">
    <property type="entry name" value="Znf_RING_CS"/>
</dbReference>
<dbReference type="SUPFAM" id="SSF88697">
    <property type="entry name" value="PUA domain-like"/>
    <property type="match status" value="1"/>
</dbReference>
<dbReference type="Gene3D" id="3.30.40.10">
    <property type="entry name" value="Zinc/RING finger domain, C3HC4 (zinc finger)"/>
    <property type="match status" value="1"/>
</dbReference>
<organism evidence="8 9">
    <name type="scientific">Saponaria officinalis</name>
    <name type="common">Common soapwort</name>
    <name type="synonym">Lychnis saponaria</name>
    <dbReference type="NCBI Taxonomy" id="3572"/>
    <lineage>
        <taxon>Eukaryota</taxon>
        <taxon>Viridiplantae</taxon>
        <taxon>Streptophyta</taxon>
        <taxon>Embryophyta</taxon>
        <taxon>Tracheophyta</taxon>
        <taxon>Spermatophyta</taxon>
        <taxon>Magnoliopsida</taxon>
        <taxon>eudicotyledons</taxon>
        <taxon>Gunneridae</taxon>
        <taxon>Pentapetalae</taxon>
        <taxon>Caryophyllales</taxon>
        <taxon>Caryophyllaceae</taxon>
        <taxon>Caryophylleae</taxon>
        <taxon>Saponaria</taxon>
    </lineage>
</organism>
<dbReference type="InterPro" id="IPR013083">
    <property type="entry name" value="Znf_RING/FYVE/PHD"/>
</dbReference>
<dbReference type="PROSITE" id="PS00518">
    <property type="entry name" value="ZF_RING_1"/>
    <property type="match status" value="1"/>
</dbReference>
<feature type="domain" description="RING-type" evidence="6">
    <location>
        <begin position="199"/>
        <end position="237"/>
    </location>
</feature>
<keyword evidence="2 4" id="KW-0863">Zinc-finger</keyword>
<dbReference type="Proteomes" id="UP001443914">
    <property type="component" value="Unassembled WGS sequence"/>
</dbReference>
<evidence type="ECO:0000259" key="7">
    <source>
        <dbReference type="PROSITE" id="PS51787"/>
    </source>
</evidence>
<dbReference type="InterPro" id="IPR011990">
    <property type="entry name" value="TPR-like_helical_dom_sf"/>
</dbReference>
<dbReference type="Pfam" id="PF13923">
    <property type="entry name" value="zf-C3HC4_2"/>
    <property type="match status" value="1"/>
</dbReference>
<comment type="caution">
    <text evidence="8">The sequence shown here is derived from an EMBL/GenBank/DDBJ whole genome shotgun (WGS) entry which is preliminary data.</text>
</comment>
<feature type="repeat" description="TPR" evidence="5">
    <location>
        <begin position="41"/>
        <end position="74"/>
    </location>
</feature>